<dbReference type="PRINTS" id="PR00141">
    <property type="entry name" value="PROTEASOME"/>
</dbReference>
<dbReference type="HAMAP" id="MF_02113_B">
    <property type="entry name" value="Proteasome_B_B"/>
    <property type="match status" value="1"/>
</dbReference>
<gene>
    <name evidence="9" type="primary">prcB</name>
    <name evidence="12" type="ORF">GCM10025865_28150</name>
</gene>
<protein>
    <recommendedName>
        <fullName evidence="9 10">Proteasome subunit beta</fullName>
        <ecNumber evidence="9 10">3.4.25.1</ecNumber>
    </recommendedName>
    <alternativeName>
        <fullName evidence="9">20S proteasome beta subunit</fullName>
    </alternativeName>
    <alternativeName>
        <fullName evidence="9">Proteasome core protein PrcB</fullName>
    </alternativeName>
</protein>
<evidence type="ECO:0000313" key="12">
    <source>
        <dbReference type="EMBL" id="BDZ43516.1"/>
    </source>
</evidence>
<evidence type="ECO:0000256" key="9">
    <source>
        <dbReference type="HAMAP-Rule" id="MF_02113"/>
    </source>
</evidence>
<evidence type="ECO:0000256" key="1">
    <source>
        <dbReference type="ARBA" id="ARBA00001198"/>
    </source>
</evidence>
<sequence>MTPDPHGRLPRAYTTTGSSSFLDFVTAQAPHLLPGNRDGDGAVQSHASGSSPLVQSLPHATTIVALVVDGGVVMAGDRRATAGSMIAHREIEKVFPADEFSAVGIAGTAGIAIDLVRLFQLELEHYEKIEGQLLSLDGKANRLSTMIRSNLGLAMQGLAVVPLFAGYDLRLGRGRIFSFDVTGGRYEERDHHSVGSGSVFARGSLKKLWRPGLTADEGVAVAVEALFDAADDDSATAGPDTVRKIWPVVARVTEAGYARAADDELAPVVDRIVAQRGGEDVTGRGVAGEVVCDDHALLRLARAAHAGPGRLRAQGDRPGKVRGRRRVRRRDRVRDAEPVPGPAQDLGDLRPHRVRRGGQVQRVREPAGRRGPVRGPARVLLRPLGRRCPRAGERLRADARHGLHDRVEAARGRARRRGGRADRGAGPDLPALVRRDGRRRARVRGDGGRAEELRDHVADGWRPGMALGEVLRLAATALAHPGGSGAAPETDAGDTTEAPAAVPAAELEVGVLDRTRPRRAFRRLAGDTLAGLLQTPDAPEDTR</sequence>
<dbReference type="EMBL" id="AP027729">
    <property type="protein sequence ID" value="BDZ43516.1"/>
    <property type="molecule type" value="Genomic_DNA"/>
</dbReference>
<comment type="activity regulation">
    <text evidence="9">The formation of the proteasomal ATPase ARC-20S proteasome complex, likely via the docking of the C-termini of ARC into the intersubunit pockets in the alpha-rings, may trigger opening of the gate for substrate entry. Interconversion between the open-gate and close-gate conformations leads to a dynamic regulation of the 20S proteasome proteolysis activity.</text>
</comment>
<keyword evidence="8 9" id="KW-0865">Zymogen</keyword>
<dbReference type="InterPro" id="IPR023333">
    <property type="entry name" value="Proteasome_suB-type"/>
</dbReference>
<feature type="compositionally biased region" description="Basic residues" evidence="11">
    <location>
        <begin position="320"/>
        <end position="331"/>
    </location>
</feature>
<accession>A0ABN6XIZ9</accession>
<reference evidence="13" key="1">
    <citation type="journal article" date="2019" name="Int. J. Syst. Evol. Microbiol.">
        <title>The Global Catalogue of Microorganisms (GCM) 10K type strain sequencing project: providing services to taxonomists for standard genome sequencing and annotation.</title>
        <authorList>
            <consortium name="The Broad Institute Genomics Platform"/>
            <consortium name="The Broad Institute Genome Sequencing Center for Infectious Disease"/>
            <person name="Wu L."/>
            <person name="Ma J."/>
        </authorList>
    </citation>
    <scope>NUCLEOTIDE SEQUENCE [LARGE SCALE GENOMIC DNA]</scope>
    <source>
        <strain evidence="13">NBRC 108565</strain>
    </source>
</reference>
<evidence type="ECO:0000256" key="8">
    <source>
        <dbReference type="ARBA" id="ARBA00023145"/>
    </source>
</evidence>
<dbReference type="SUPFAM" id="SSF56235">
    <property type="entry name" value="N-terminal nucleophile aminohydrolases (Ntn hydrolases)"/>
    <property type="match status" value="1"/>
</dbReference>
<evidence type="ECO:0000313" key="13">
    <source>
        <dbReference type="Proteomes" id="UP001321475"/>
    </source>
</evidence>
<keyword evidence="6 9" id="KW-0068">Autocatalytic cleavage</keyword>
<feature type="active site" description="Nucleophile" evidence="9">
    <location>
        <position position="61"/>
    </location>
</feature>
<keyword evidence="7 9" id="KW-0647">Proteasome</keyword>
<evidence type="ECO:0000256" key="11">
    <source>
        <dbReference type="SAM" id="MobiDB-lite"/>
    </source>
</evidence>
<evidence type="ECO:0000256" key="4">
    <source>
        <dbReference type="ARBA" id="ARBA00022698"/>
    </source>
</evidence>
<proteinExistence type="inferred from homology"/>
<feature type="compositionally biased region" description="Polar residues" evidence="11">
    <location>
        <begin position="45"/>
        <end position="54"/>
    </location>
</feature>
<feature type="propeptide" id="PRO_5044928987" description="Removed in mature form; by autocatalysis" evidence="9">
    <location>
        <begin position="1"/>
        <end position="60"/>
    </location>
</feature>
<dbReference type="CDD" id="cd01906">
    <property type="entry name" value="proteasome_protease_HslV"/>
    <property type="match status" value="1"/>
</dbReference>
<feature type="region of interest" description="Disordered" evidence="11">
    <location>
        <begin position="35"/>
        <end position="54"/>
    </location>
</feature>
<evidence type="ECO:0000256" key="2">
    <source>
        <dbReference type="ARBA" id="ARBA00022490"/>
    </source>
</evidence>
<keyword evidence="4 9" id="KW-0888">Threonine protease</keyword>
<dbReference type="InterPro" id="IPR022483">
    <property type="entry name" value="PSB_actinobac"/>
</dbReference>
<dbReference type="PANTHER" id="PTHR32194">
    <property type="entry name" value="METALLOPROTEASE TLDD"/>
    <property type="match status" value="1"/>
</dbReference>
<evidence type="ECO:0000256" key="5">
    <source>
        <dbReference type="ARBA" id="ARBA00022801"/>
    </source>
</evidence>
<dbReference type="InterPro" id="IPR001353">
    <property type="entry name" value="Proteasome_sua/b"/>
</dbReference>
<name>A0ABN6XIZ9_9CELL</name>
<comment type="similarity">
    <text evidence="9">Belongs to the peptidase T1B family.</text>
</comment>
<evidence type="ECO:0000256" key="6">
    <source>
        <dbReference type="ARBA" id="ARBA00022813"/>
    </source>
</evidence>
<feature type="chain" id="PRO_5044928986" description="Proteasome subunit beta" evidence="9">
    <location>
        <begin position="61"/>
        <end position="543"/>
    </location>
</feature>
<organism evidence="12 13">
    <name type="scientific">Paraoerskovia sediminicola</name>
    <dbReference type="NCBI Taxonomy" id="1138587"/>
    <lineage>
        <taxon>Bacteria</taxon>
        <taxon>Bacillati</taxon>
        <taxon>Actinomycetota</taxon>
        <taxon>Actinomycetes</taxon>
        <taxon>Micrococcales</taxon>
        <taxon>Cellulomonadaceae</taxon>
        <taxon>Paraoerskovia</taxon>
    </lineage>
</organism>
<evidence type="ECO:0000256" key="3">
    <source>
        <dbReference type="ARBA" id="ARBA00022670"/>
    </source>
</evidence>
<evidence type="ECO:0000256" key="10">
    <source>
        <dbReference type="NCBIfam" id="TIGR03690"/>
    </source>
</evidence>
<dbReference type="Gene3D" id="3.60.20.10">
    <property type="entry name" value="Glutamine Phosphoribosylpyrophosphate, subunit 1, domain 1"/>
    <property type="match status" value="2"/>
</dbReference>
<comment type="function">
    <text evidence="9">Component of the proteasome core, a large protease complex with broad specificity involved in protein degradation.</text>
</comment>
<dbReference type="EC" id="3.4.25.1" evidence="9 10"/>
<keyword evidence="2 9" id="KW-0963">Cytoplasm</keyword>
<dbReference type="Proteomes" id="UP001321475">
    <property type="component" value="Chromosome"/>
</dbReference>
<keyword evidence="13" id="KW-1185">Reference proteome</keyword>
<comment type="subcellular location">
    <subcellularLocation>
        <location evidence="9">Cytoplasm</location>
    </subcellularLocation>
</comment>
<comment type="pathway">
    <text evidence="9">Protein degradation; proteasomal Pup-dependent pathway.</text>
</comment>
<dbReference type="InterPro" id="IPR000243">
    <property type="entry name" value="Pept_T1A_subB"/>
</dbReference>
<dbReference type="PROSITE" id="PS51476">
    <property type="entry name" value="PROTEASOME_BETA_2"/>
    <property type="match status" value="1"/>
</dbReference>
<feature type="region of interest" description="Disordered" evidence="11">
    <location>
        <begin position="409"/>
        <end position="451"/>
    </location>
</feature>
<comment type="subunit">
    <text evidence="9">The 20S proteasome core is composed of 14 alpha and 14 beta subunits that assemble into four stacked heptameric rings, resulting in a barrel-shaped structure. The two inner rings, each composed of seven catalytic beta subunits, are sandwiched by two outer rings, each composed of seven alpha subunits. The catalytic chamber with the active sites is on the inside of the barrel. Has a gated structure, the ends of the cylinder being occluded by the N-termini of the alpha-subunits. Is capped by the proteasome-associated ATPase, ARC.</text>
</comment>
<dbReference type="InterPro" id="IPR029055">
    <property type="entry name" value="Ntn_hydrolases_N"/>
</dbReference>
<feature type="region of interest" description="Disordered" evidence="11">
    <location>
        <begin position="306"/>
        <end position="375"/>
    </location>
</feature>
<dbReference type="NCBIfam" id="TIGR03690">
    <property type="entry name" value="20S_bact_beta"/>
    <property type="match status" value="1"/>
</dbReference>
<keyword evidence="3 9" id="KW-0645">Protease</keyword>
<keyword evidence="5 9" id="KW-0378">Hydrolase</keyword>
<evidence type="ECO:0000256" key="7">
    <source>
        <dbReference type="ARBA" id="ARBA00022942"/>
    </source>
</evidence>
<dbReference type="Pfam" id="PF00227">
    <property type="entry name" value="Proteasome"/>
    <property type="match status" value="1"/>
</dbReference>
<feature type="region of interest" description="Disordered" evidence="11">
    <location>
        <begin position="480"/>
        <end position="502"/>
    </location>
</feature>
<dbReference type="PANTHER" id="PTHR32194:SF0">
    <property type="entry name" value="ATP-DEPENDENT PROTEASE SUBUNIT HSLV"/>
    <property type="match status" value="1"/>
</dbReference>
<comment type="catalytic activity">
    <reaction evidence="1 9">
        <text>Cleavage of peptide bonds with very broad specificity.</text>
        <dbReference type="EC" id="3.4.25.1"/>
    </reaction>
</comment>